<dbReference type="Gene3D" id="1.20.5.4130">
    <property type="match status" value="1"/>
</dbReference>
<keyword evidence="4" id="KW-1185">Reference proteome</keyword>
<dbReference type="SUPFAM" id="SSF52058">
    <property type="entry name" value="L domain-like"/>
    <property type="match status" value="1"/>
</dbReference>
<dbReference type="InterPro" id="IPR044974">
    <property type="entry name" value="Disease_R_plants"/>
</dbReference>
<sequence length="627" mass="70080">MEFGVAAFGALAAVVISKLCVVMETKLRKNKNIRADVLFVKDDLEAIKDVIQRPARYRVHAVFIVQLRRLAYDIEDRVDCFDAQKMTLVDFGNKIVELKRRSIDLTERIKRFTFPAEGDDRTSQGHEATVVPVQLQNLGDYNLNCLLYLCLFPPNHPVRTKPLIRRWLAEGLVLGEKDAVKNLKIFTNPGILNSIERSNNGEVRRCQPTEEIFQYISRQSVLDDFISFCDGTAQPLQHEVARRLSVYPHANGELNLPRDLSLLRTLAVFPTAAGGGAPAAVASSSDEAVLDFSRYGVLRVLDLKERGPLSEDHLKAIWGQVLMKYLSINLGTVTWIERKIGNLDQLETLDLSGGETVMVFKEVLQLPKLKHLFGKFQLTSTTMLAWKLKRFLAEKSQLETLAGFVTDGTTGFPQLMTCMKMLRKVKIWCISKAGKENLGDISSAIWKFSRDGTADPARGRSLTIDLQGCSGQFLNTAQPRYGKGILASLKLCGQLSKFPEFVAQLSLIKELCLCSTGLSWQNIRNGLTKVNGLKYLKIIDDNLGVFVQALDIPIQANPLPDLMSLHILCHNLAHIPGTPGIEIAHMKNLKEVALHHLIATGIQDEWKKAVDNHPYEPVPRLLSIQVP</sequence>
<dbReference type="Proteomes" id="UP000324705">
    <property type="component" value="Chromosome 2B"/>
</dbReference>
<dbReference type="Gramene" id="TRITD2Bv1G264470.1">
    <property type="protein sequence ID" value="TRITD2Bv1G264470.1"/>
    <property type="gene ID" value="TRITD2Bv1G264470"/>
</dbReference>
<dbReference type="PANTHER" id="PTHR23155">
    <property type="entry name" value="DISEASE RESISTANCE PROTEIN RP"/>
    <property type="match status" value="1"/>
</dbReference>
<dbReference type="PANTHER" id="PTHR23155:SF1228">
    <property type="entry name" value="NB-ARC DOMAIN CONTAINING PROTEIN, EXPRESSED"/>
    <property type="match status" value="1"/>
</dbReference>
<keyword evidence="1" id="KW-0677">Repeat</keyword>
<dbReference type="Gene3D" id="3.80.10.10">
    <property type="entry name" value="Ribonuclease Inhibitor"/>
    <property type="match status" value="1"/>
</dbReference>
<evidence type="ECO:0000313" key="4">
    <source>
        <dbReference type="Proteomes" id="UP000324705"/>
    </source>
</evidence>
<gene>
    <name evidence="3" type="ORF">TRITD_2Bv1G264470</name>
</gene>
<dbReference type="EMBL" id="LT934114">
    <property type="protein sequence ID" value="VAH55016.1"/>
    <property type="molecule type" value="Genomic_DNA"/>
</dbReference>
<dbReference type="Pfam" id="PF23598">
    <property type="entry name" value="LRR_14"/>
    <property type="match status" value="1"/>
</dbReference>
<reference evidence="3 4" key="1">
    <citation type="submission" date="2017-09" db="EMBL/GenBank/DDBJ databases">
        <authorList>
            <consortium name="International Durum Wheat Genome Sequencing Consortium (IDWGSC)"/>
            <person name="Milanesi L."/>
        </authorList>
    </citation>
    <scope>NUCLEOTIDE SEQUENCE [LARGE SCALE GENOMIC DNA]</scope>
    <source>
        <strain evidence="4">cv. Svevo</strain>
    </source>
</reference>
<proteinExistence type="predicted"/>
<dbReference type="InterPro" id="IPR032675">
    <property type="entry name" value="LRR_dom_sf"/>
</dbReference>
<name>A0A9R1Q401_TRITD</name>
<dbReference type="GO" id="GO:0098542">
    <property type="term" value="P:defense response to other organism"/>
    <property type="evidence" value="ECO:0007669"/>
    <property type="project" value="TreeGrafter"/>
</dbReference>
<accession>A0A9R1Q401</accession>
<evidence type="ECO:0000256" key="1">
    <source>
        <dbReference type="ARBA" id="ARBA00022737"/>
    </source>
</evidence>
<evidence type="ECO:0000259" key="2">
    <source>
        <dbReference type="Pfam" id="PF23598"/>
    </source>
</evidence>
<organism evidence="3 4">
    <name type="scientific">Triticum turgidum subsp. durum</name>
    <name type="common">Durum wheat</name>
    <name type="synonym">Triticum durum</name>
    <dbReference type="NCBI Taxonomy" id="4567"/>
    <lineage>
        <taxon>Eukaryota</taxon>
        <taxon>Viridiplantae</taxon>
        <taxon>Streptophyta</taxon>
        <taxon>Embryophyta</taxon>
        <taxon>Tracheophyta</taxon>
        <taxon>Spermatophyta</taxon>
        <taxon>Magnoliopsida</taxon>
        <taxon>Liliopsida</taxon>
        <taxon>Poales</taxon>
        <taxon>Poaceae</taxon>
        <taxon>BOP clade</taxon>
        <taxon>Pooideae</taxon>
        <taxon>Triticodae</taxon>
        <taxon>Triticeae</taxon>
        <taxon>Triticinae</taxon>
        <taxon>Triticum</taxon>
    </lineage>
</organism>
<dbReference type="AlphaFoldDB" id="A0A9R1Q401"/>
<feature type="domain" description="Disease resistance R13L4/SHOC-2-like LRR" evidence="2">
    <location>
        <begin position="281"/>
        <end position="436"/>
    </location>
</feature>
<dbReference type="InterPro" id="IPR055414">
    <property type="entry name" value="LRR_R13L4/SHOC2-like"/>
</dbReference>
<protein>
    <recommendedName>
        <fullName evidence="2">Disease resistance R13L4/SHOC-2-like LRR domain-containing protein</fullName>
    </recommendedName>
</protein>
<evidence type="ECO:0000313" key="3">
    <source>
        <dbReference type="EMBL" id="VAH55016.1"/>
    </source>
</evidence>